<comment type="caution">
    <text evidence="1">The sequence shown here is derived from an EMBL/GenBank/DDBJ whole genome shotgun (WGS) entry which is preliminary data.</text>
</comment>
<evidence type="ECO:0000313" key="2">
    <source>
        <dbReference type="Proteomes" id="UP000316213"/>
    </source>
</evidence>
<name>A0A5C6ATL7_9BACT</name>
<dbReference type="Proteomes" id="UP000316213">
    <property type="component" value="Unassembled WGS sequence"/>
</dbReference>
<protein>
    <submittedName>
        <fullName evidence="1">Uncharacterized protein</fullName>
    </submittedName>
</protein>
<organism evidence="1 2">
    <name type="scientific">Neorhodopirellula pilleata</name>
    <dbReference type="NCBI Taxonomy" id="2714738"/>
    <lineage>
        <taxon>Bacteria</taxon>
        <taxon>Pseudomonadati</taxon>
        <taxon>Planctomycetota</taxon>
        <taxon>Planctomycetia</taxon>
        <taxon>Pirellulales</taxon>
        <taxon>Pirellulaceae</taxon>
        <taxon>Neorhodopirellula</taxon>
    </lineage>
</organism>
<proteinExistence type="predicted"/>
<sequence length="96" mass="10170">MLLRCSTATTPSPSTSVLLVVFLPVLRSRRIVASLFPNASKKAYGNSAASNAASISLLTASSISTAFKRPILRANGWGKIDDAKVSRCVACELLQM</sequence>
<keyword evidence="2" id="KW-1185">Reference proteome</keyword>
<gene>
    <name evidence="1" type="ORF">Pla100_03040</name>
</gene>
<dbReference type="EMBL" id="SJPM01000001">
    <property type="protein sequence ID" value="TWU03383.1"/>
    <property type="molecule type" value="Genomic_DNA"/>
</dbReference>
<evidence type="ECO:0000313" key="1">
    <source>
        <dbReference type="EMBL" id="TWU03383.1"/>
    </source>
</evidence>
<accession>A0A5C6ATL7</accession>
<dbReference type="AlphaFoldDB" id="A0A5C6ATL7"/>
<reference evidence="1 2" key="1">
    <citation type="submission" date="2019-02" db="EMBL/GenBank/DDBJ databases">
        <title>Deep-cultivation of Planctomycetes and their phenomic and genomic characterization uncovers novel biology.</title>
        <authorList>
            <person name="Wiegand S."/>
            <person name="Jogler M."/>
            <person name="Boedeker C."/>
            <person name="Pinto D."/>
            <person name="Vollmers J."/>
            <person name="Rivas-Marin E."/>
            <person name="Kohn T."/>
            <person name="Peeters S.H."/>
            <person name="Heuer A."/>
            <person name="Rast P."/>
            <person name="Oberbeckmann S."/>
            <person name="Bunk B."/>
            <person name="Jeske O."/>
            <person name="Meyerdierks A."/>
            <person name="Storesund J.E."/>
            <person name="Kallscheuer N."/>
            <person name="Luecker S."/>
            <person name="Lage O.M."/>
            <person name="Pohl T."/>
            <person name="Merkel B.J."/>
            <person name="Hornburger P."/>
            <person name="Mueller R.-W."/>
            <person name="Bruemmer F."/>
            <person name="Labrenz M."/>
            <person name="Spormann A.M."/>
            <person name="Op Den Camp H."/>
            <person name="Overmann J."/>
            <person name="Amann R."/>
            <person name="Jetten M.S.M."/>
            <person name="Mascher T."/>
            <person name="Medema M.H."/>
            <person name="Devos D.P."/>
            <person name="Kaster A.-K."/>
            <person name="Ovreas L."/>
            <person name="Rohde M."/>
            <person name="Galperin M.Y."/>
            <person name="Jogler C."/>
        </authorList>
    </citation>
    <scope>NUCLEOTIDE SEQUENCE [LARGE SCALE GENOMIC DNA]</scope>
    <source>
        <strain evidence="1 2">Pla100</strain>
    </source>
</reference>